<feature type="region of interest" description="Disordered" evidence="1">
    <location>
        <begin position="139"/>
        <end position="174"/>
    </location>
</feature>
<dbReference type="SUPFAM" id="SSF53474">
    <property type="entry name" value="alpha/beta-Hydrolases"/>
    <property type="match status" value="1"/>
</dbReference>
<dbReference type="Pfam" id="PF02862">
    <property type="entry name" value="DDHD"/>
    <property type="match status" value="1"/>
</dbReference>
<feature type="compositionally biased region" description="Basic and acidic residues" evidence="1">
    <location>
        <begin position="364"/>
        <end position="373"/>
    </location>
</feature>
<dbReference type="InterPro" id="IPR057826">
    <property type="entry name" value="WWE_C20G8.02"/>
</dbReference>
<feature type="compositionally biased region" description="Basic and acidic residues" evidence="1">
    <location>
        <begin position="856"/>
        <end position="874"/>
    </location>
</feature>
<dbReference type="GO" id="GO:0046872">
    <property type="term" value="F:metal ion binding"/>
    <property type="evidence" value="ECO:0007669"/>
    <property type="project" value="InterPro"/>
</dbReference>
<feature type="region of interest" description="Disordered" evidence="1">
    <location>
        <begin position="454"/>
        <end position="489"/>
    </location>
</feature>
<feature type="compositionally biased region" description="Basic and acidic residues" evidence="1">
    <location>
        <begin position="407"/>
        <end position="422"/>
    </location>
</feature>
<feature type="domain" description="DDHD" evidence="2">
    <location>
        <begin position="676"/>
        <end position="970"/>
    </location>
</feature>
<name>A0A317XTL8_9BASI</name>
<dbReference type="STRING" id="1882483.A0A317XTL8"/>
<proteinExistence type="predicted"/>
<protein>
    <recommendedName>
        <fullName evidence="2">DDHD domain-containing protein</fullName>
    </recommendedName>
</protein>
<evidence type="ECO:0000259" key="2">
    <source>
        <dbReference type="PROSITE" id="PS51043"/>
    </source>
</evidence>
<feature type="region of interest" description="Disordered" evidence="1">
    <location>
        <begin position="50"/>
        <end position="84"/>
    </location>
</feature>
<evidence type="ECO:0000313" key="3">
    <source>
        <dbReference type="EMBL" id="PWZ01625.1"/>
    </source>
</evidence>
<dbReference type="PANTHER" id="PTHR23509:SF6">
    <property type="entry name" value="PHOSPHOLIPASE C1020.13C-RELATED"/>
    <property type="match status" value="1"/>
</dbReference>
<reference evidence="3 4" key="1">
    <citation type="journal article" date="2018" name="Mol. Biol. Evol.">
        <title>Broad Genomic Sampling Reveals a Smut Pathogenic Ancestry of the Fungal Clade Ustilaginomycotina.</title>
        <authorList>
            <person name="Kijpornyongpan T."/>
            <person name="Mondo S.J."/>
            <person name="Barry K."/>
            <person name="Sandor L."/>
            <person name="Lee J."/>
            <person name="Lipzen A."/>
            <person name="Pangilinan J."/>
            <person name="LaButti K."/>
            <person name="Hainaut M."/>
            <person name="Henrissat B."/>
            <person name="Grigoriev I.V."/>
            <person name="Spatafora J.W."/>
            <person name="Aime M.C."/>
        </authorList>
    </citation>
    <scope>NUCLEOTIDE SEQUENCE [LARGE SCALE GENOMIC DNA]</scope>
    <source>
        <strain evidence="3 4">MCA 3645</strain>
    </source>
</reference>
<feature type="region of interest" description="Disordered" evidence="1">
    <location>
        <begin position="856"/>
        <end position="882"/>
    </location>
</feature>
<dbReference type="SMART" id="SM01127">
    <property type="entry name" value="DDHD"/>
    <property type="match status" value="1"/>
</dbReference>
<dbReference type="OrthoDB" id="69269at2759"/>
<dbReference type="AlphaFoldDB" id="A0A317XTL8"/>
<feature type="region of interest" description="Disordered" evidence="1">
    <location>
        <begin position="340"/>
        <end position="422"/>
    </location>
</feature>
<gene>
    <name evidence="3" type="ORF">BCV70DRAFT_77849</name>
</gene>
<feature type="region of interest" description="Disordered" evidence="1">
    <location>
        <begin position="986"/>
        <end position="1008"/>
    </location>
</feature>
<dbReference type="InParanoid" id="A0A317XTL8"/>
<feature type="compositionally biased region" description="Low complexity" evidence="1">
    <location>
        <begin position="995"/>
        <end position="1008"/>
    </location>
</feature>
<sequence>MDESCSDPLLRPPPQRARWMYARGKTWAIFSPHDDEKLETRWRQLGGDAWRRSLNQAKQRDSDDPQVSSSTSHSAPSSLATPPSGVEAIRSALTKFSELPDTARAATYSSRSGATSSPGAHASSWSAPLRKLKRAFVADPQQEQHGQDRQHSDIESDHDAKEECRRDSDEKVQVNHVLDPDEPEENRRTKVEVMEDNLFDVDLESMTLYPVFWKGVLLKVVRATWFYSSLTDGSYAPISADDPLSQDLDRAYKYAKPWRATRVGNNQPAADNDPDEADSSKFWALSSMSDKGQVCFEDAEVGRIFSEDLRGRFLSVLGGSIVVRGFDRAEQIARDRSFNPLFNIPSPWATDDEQKVEASSGSGSERDSLDVSKNKSQGSSLGAKSASRRVGAARTGGSPPSGGGSDGPHHAKSSTEGEDDDHRSFAAKLVPSSDAALRPIIAFKKLLGYDKSDAADEEKRRLKQKTTEDELDRQRETSDHADQLPNDRKDDPVELVFAVHGIGQQLTEDFEALDFVYDVEHLRNIAATNAQDPVIRRLSRGRRAQFLPICWRRFVEFDDEPEENDNFYTLNDITNSAAIPMVRNVISKVVLDVPFYLSRHRKRMINSVISELNRTYRLFCRRNPEFESKGGRVSIIGHSLGSALAADILSVQPSRVPPLAEMQESRSSELKANQHLHFNVKHLFFIGSPVAFFFYLDGGQLIARRGTQRHPDSDEDTLTDAVSDAQGKYGCLAAETVYNIFNPNDPVAFQLSPTVDAAYAGLVKPIPIENATEALLRSLTLPRMSVTKVFEKYGQRPFQGVGKIVRQARLLADERKELPDNLTGEENKEIEARRLGHHILAKSDYIQKVRKMHELDTARESSHNQDKSSSESHKSKVTVELGSRKKEMQPELALRDAQERGILWDPDFRLDLDTLERAERRFRALNPHGCIDFHLSANISLSGYLDMFSAHLAYWTHPDFANFVLTQLFMDFNAATPLTLVPEVAIPRSPSDGNDTTYDASAADTDEE</sequence>
<organism evidence="3 4">
    <name type="scientific">Testicularia cyperi</name>
    <dbReference type="NCBI Taxonomy" id="1882483"/>
    <lineage>
        <taxon>Eukaryota</taxon>
        <taxon>Fungi</taxon>
        <taxon>Dikarya</taxon>
        <taxon>Basidiomycota</taxon>
        <taxon>Ustilaginomycotina</taxon>
        <taxon>Ustilaginomycetes</taxon>
        <taxon>Ustilaginales</taxon>
        <taxon>Anthracoideaceae</taxon>
        <taxon>Testicularia</taxon>
    </lineage>
</organism>
<dbReference type="Proteomes" id="UP000246740">
    <property type="component" value="Unassembled WGS sequence"/>
</dbReference>
<dbReference type="GO" id="GO:0005737">
    <property type="term" value="C:cytoplasm"/>
    <property type="evidence" value="ECO:0007669"/>
    <property type="project" value="TreeGrafter"/>
</dbReference>
<dbReference type="InterPro" id="IPR029058">
    <property type="entry name" value="AB_hydrolase_fold"/>
</dbReference>
<feature type="compositionally biased region" description="Basic and acidic residues" evidence="1">
    <location>
        <begin position="145"/>
        <end position="173"/>
    </location>
</feature>
<dbReference type="PROSITE" id="PS51043">
    <property type="entry name" value="DDHD"/>
    <property type="match status" value="1"/>
</dbReference>
<feature type="compositionally biased region" description="Low complexity" evidence="1">
    <location>
        <begin position="68"/>
        <end position="84"/>
    </location>
</feature>
<evidence type="ECO:0000313" key="4">
    <source>
        <dbReference type="Proteomes" id="UP000246740"/>
    </source>
</evidence>
<evidence type="ECO:0000256" key="1">
    <source>
        <dbReference type="SAM" id="MobiDB-lite"/>
    </source>
</evidence>
<dbReference type="EMBL" id="KZ819190">
    <property type="protein sequence ID" value="PWZ01625.1"/>
    <property type="molecule type" value="Genomic_DNA"/>
</dbReference>
<dbReference type="InterPro" id="IPR058055">
    <property type="entry name" value="PA-PLA1"/>
</dbReference>
<dbReference type="PANTHER" id="PTHR23509">
    <property type="entry name" value="PA-PL1 PHOSPHOLIPASE FAMILY"/>
    <property type="match status" value="1"/>
</dbReference>
<accession>A0A317XTL8</accession>
<keyword evidence="4" id="KW-1185">Reference proteome</keyword>
<dbReference type="InterPro" id="IPR004177">
    <property type="entry name" value="DDHD_dom"/>
</dbReference>
<dbReference type="Pfam" id="PF23463">
    <property type="entry name" value="WWE_2"/>
    <property type="match status" value="1"/>
</dbReference>
<dbReference type="GO" id="GO:0004620">
    <property type="term" value="F:phospholipase activity"/>
    <property type="evidence" value="ECO:0007669"/>
    <property type="project" value="TreeGrafter"/>
</dbReference>